<evidence type="ECO:0000313" key="3">
    <source>
        <dbReference type="Proteomes" id="UP000054516"/>
    </source>
</evidence>
<feature type="region of interest" description="Disordered" evidence="1">
    <location>
        <begin position="1"/>
        <end position="60"/>
    </location>
</feature>
<proteinExistence type="predicted"/>
<accession>A0A1S8A626</accession>
<feature type="compositionally biased region" description="Polar residues" evidence="1">
    <location>
        <begin position="32"/>
        <end position="46"/>
    </location>
</feature>
<keyword evidence="3" id="KW-1185">Reference proteome</keyword>
<evidence type="ECO:0000256" key="1">
    <source>
        <dbReference type="SAM" id="MobiDB-lite"/>
    </source>
</evidence>
<protein>
    <submittedName>
        <fullName evidence="2">Uncharacterized protein</fullName>
    </submittedName>
</protein>
<gene>
    <name evidence="2" type="ORF">SAMD00023353_0800310</name>
</gene>
<dbReference type="Proteomes" id="UP000054516">
    <property type="component" value="Unassembled WGS sequence"/>
</dbReference>
<name>A0A1S8A626_ROSNE</name>
<sequence>MSPTEHFRSRPSAPVISARATYTATPDHARKTTSGHSSDGPSNSGASLPRSAKSKKALPDVGVDDPVLAVPVDGAARLPPPGLNSSVGWYMAARKAVLMLFGARWSFGL</sequence>
<organism evidence="2">
    <name type="scientific">Rosellinia necatrix</name>
    <name type="common">White root-rot fungus</name>
    <dbReference type="NCBI Taxonomy" id="77044"/>
    <lineage>
        <taxon>Eukaryota</taxon>
        <taxon>Fungi</taxon>
        <taxon>Dikarya</taxon>
        <taxon>Ascomycota</taxon>
        <taxon>Pezizomycotina</taxon>
        <taxon>Sordariomycetes</taxon>
        <taxon>Xylariomycetidae</taxon>
        <taxon>Xylariales</taxon>
        <taxon>Xylariaceae</taxon>
        <taxon>Rosellinia</taxon>
    </lineage>
</organism>
<reference evidence="2" key="1">
    <citation type="submission" date="2016-03" db="EMBL/GenBank/DDBJ databases">
        <title>Draft genome sequence of Rosellinia necatrix.</title>
        <authorList>
            <person name="Kanematsu S."/>
        </authorList>
    </citation>
    <scope>NUCLEOTIDE SEQUENCE [LARGE SCALE GENOMIC DNA]</scope>
    <source>
        <strain evidence="2">W97</strain>
    </source>
</reference>
<dbReference type="AlphaFoldDB" id="A0A1S8A626"/>
<dbReference type="EMBL" id="DF977453">
    <property type="protein sequence ID" value="GAW25511.1"/>
    <property type="molecule type" value="Genomic_DNA"/>
</dbReference>
<evidence type="ECO:0000313" key="2">
    <source>
        <dbReference type="EMBL" id="GAW25511.1"/>
    </source>
</evidence>